<organism evidence="1 2">
    <name type="scientific">Trypanosoma brucei equiperdum</name>
    <dbReference type="NCBI Taxonomy" id="630700"/>
    <lineage>
        <taxon>Eukaryota</taxon>
        <taxon>Discoba</taxon>
        <taxon>Euglenozoa</taxon>
        <taxon>Kinetoplastea</taxon>
        <taxon>Metakinetoplastina</taxon>
        <taxon>Trypanosomatida</taxon>
        <taxon>Trypanosomatidae</taxon>
        <taxon>Trypanosoma</taxon>
    </lineage>
</organism>
<dbReference type="EMBL" id="QSBY01000009">
    <property type="protein sequence ID" value="RHW70156.1"/>
    <property type="molecule type" value="Genomic_DNA"/>
</dbReference>
<comment type="caution">
    <text evidence="1">The sequence shown here is derived from an EMBL/GenBank/DDBJ whole genome shotgun (WGS) entry which is preliminary data.</text>
</comment>
<proteinExistence type="predicted"/>
<evidence type="ECO:0000313" key="1">
    <source>
        <dbReference type="EMBL" id="RHW70156.1"/>
    </source>
</evidence>
<sequence length="35" mass="4136">MLLEADEKGPKIMKITVHKPHKLTDRTMKMLPKYL</sequence>
<dbReference type="AlphaFoldDB" id="A0A3L6L1X8"/>
<reference evidence="1 2" key="1">
    <citation type="submission" date="2018-09" db="EMBL/GenBank/DDBJ databases">
        <title>whole genome sequence of T. equiperdum IVM-t1 strain.</title>
        <authorList>
            <person name="Suganuma K."/>
        </authorList>
    </citation>
    <scope>NUCLEOTIDE SEQUENCE [LARGE SCALE GENOMIC DNA]</scope>
    <source>
        <strain evidence="1 2">IVM-t1</strain>
    </source>
</reference>
<protein>
    <submittedName>
        <fullName evidence="1">Uncharacterized protein</fullName>
    </submittedName>
</protein>
<gene>
    <name evidence="1" type="ORF">DPX39_090021300</name>
</gene>
<dbReference type="Proteomes" id="UP000266743">
    <property type="component" value="Chromosome 9"/>
</dbReference>
<accession>A0A3L6L1X8</accession>
<name>A0A3L6L1X8_9TRYP</name>
<evidence type="ECO:0000313" key="2">
    <source>
        <dbReference type="Proteomes" id="UP000266743"/>
    </source>
</evidence>